<dbReference type="Pfam" id="PF16350">
    <property type="entry name" value="FAO_M"/>
    <property type="match status" value="1"/>
</dbReference>
<dbReference type="InterPro" id="IPR036188">
    <property type="entry name" value="FAD/NAD-bd_sf"/>
</dbReference>
<evidence type="ECO:0000313" key="2">
    <source>
        <dbReference type="EMBL" id="CAI8007836.1"/>
    </source>
</evidence>
<gene>
    <name evidence="2" type="ORF">GBAR_LOCUS5418</name>
</gene>
<dbReference type="Proteomes" id="UP001174909">
    <property type="component" value="Unassembled WGS sequence"/>
</dbReference>
<keyword evidence="3" id="KW-1185">Reference proteome</keyword>
<dbReference type="AlphaFoldDB" id="A0AA35RCG9"/>
<dbReference type="Gene3D" id="3.50.50.60">
    <property type="entry name" value="FAD/NAD(P)-binding domain"/>
    <property type="match status" value="2"/>
</dbReference>
<sequence length="288" mass="32166">MAGFAKYTVDLWSGMQLDGEQCAKNVGSLEVAWTPERLADLKRKAGYGMSWGIEGHVISPSEAREFIPMLSECILVRCRTTTNHLVDAEDILDHEDAYRASETEFTPKHFERLRLRLVNCCPAEGRGLTRKFNGMFSFTTDGFPAGGVGKAVAEWIVNGEPTTDLRECDIRRFHPHAYTRPYVKARAAQQYREVYDIITRVSSLRIHATCDDAVLRRQQDWAACSSSNAGWERLSGTTRTRAAGFADGHRRDAHRLGGAGVVADRGCGACRHGKRVAMFDMTPFANFE</sequence>
<dbReference type="EMBL" id="CASHTH010000800">
    <property type="protein sequence ID" value="CAI8007836.1"/>
    <property type="molecule type" value="Genomic_DNA"/>
</dbReference>
<dbReference type="SUPFAM" id="SSF51905">
    <property type="entry name" value="FAD/NAD(P)-binding domain"/>
    <property type="match status" value="1"/>
</dbReference>
<evidence type="ECO:0000259" key="1">
    <source>
        <dbReference type="Pfam" id="PF16350"/>
    </source>
</evidence>
<evidence type="ECO:0000313" key="3">
    <source>
        <dbReference type="Proteomes" id="UP001174909"/>
    </source>
</evidence>
<proteinExistence type="predicted"/>
<dbReference type="Gene3D" id="3.30.9.10">
    <property type="entry name" value="D-Amino Acid Oxidase, subunit A, domain 2"/>
    <property type="match status" value="1"/>
</dbReference>
<organism evidence="2 3">
    <name type="scientific">Geodia barretti</name>
    <name type="common">Barrett's horny sponge</name>
    <dbReference type="NCBI Taxonomy" id="519541"/>
    <lineage>
        <taxon>Eukaryota</taxon>
        <taxon>Metazoa</taxon>
        <taxon>Porifera</taxon>
        <taxon>Demospongiae</taxon>
        <taxon>Heteroscleromorpha</taxon>
        <taxon>Tetractinellida</taxon>
        <taxon>Astrophorina</taxon>
        <taxon>Geodiidae</taxon>
        <taxon>Geodia</taxon>
    </lineage>
</organism>
<feature type="domain" description="FAD dependent oxidoreductase central" evidence="1">
    <location>
        <begin position="158"/>
        <end position="199"/>
    </location>
</feature>
<dbReference type="InterPro" id="IPR032503">
    <property type="entry name" value="FAO_M"/>
</dbReference>
<accession>A0AA35RCG9</accession>
<reference evidence="2" key="1">
    <citation type="submission" date="2023-03" db="EMBL/GenBank/DDBJ databases">
        <authorList>
            <person name="Steffen K."/>
            <person name="Cardenas P."/>
        </authorList>
    </citation>
    <scope>NUCLEOTIDE SEQUENCE</scope>
</reference>
<protein>
    <submittedName>
        <fullName evidence="2">Dimethylglycine oxidase</fullName>
    </submittedName>
</protein>
<name>A0AA35RCG9_GEOBA</name>
<comment type="caution">
    <text evidence="2">The sequence shown here is derived from an EMBL/GenBank/DDBJ whole genome shotgun (WGS) entry which is preliminary data.</text>
</comment>